<dbReference type="GO" id="GO:0005737">
    <property type="term" value="C:cytoplasm"/>
    <property type="evidence" value="ECO:0007669"/>
    <property type="project" value="UniProtKB-SubCell"/>
</dbReference>
<keyword evidence="2" id="KW-0963">Cytoplasm</keyword>
<dbReference type="Pfam" id="PF11806">
    <property type="entry name" value="Enterochelin_N"/>
    <property type="match status" value="1"/>
</dbReference>
<dbReference type="GO" id="GO:0008849">
    <property type="term" value="F:enterochelin esterase activity"/>
    <property type="evidence" value="ECO:0007669"/>
    <property type="project" value="InterPro"/>
</dbReference>
<dbReference type="AlphaFoldDB" id="A0A2L0IC16"/>
<dbReference type="InterPro" id="IPR029058">
    <property type="entry name" value="AB_hydrolase_fold"/>
</dbReference>
<dbReference type="GO" id="GO:0005506">
    <property type="term" value="F:iron ion binding"/>
    <property type="evidence" value="ECO:0007669"/>
    <property type="project" value="InterPro"/>
</dbReference>
<evidence type="ECO:0000256" key="1">
    <source>
        <dbReference type="ARBA" id="ARBA00004496"/>
    </source>
</evidence>
<comment type="similarity">
    <text evidence="4">Belongs to the Fes family.</text>
</comment>
<comment type="subcellular location">
    <subcellularLocation>
        <location evidence="1">Cytoplasm</location>
    </subcellularLocation>
</comment>
<proteinExistence type="inferred from homology"/>
<name>A0A2L0IC16_9GAMM</name>
<feature type="domain" description="Enterochelin esterase N-terminal" evidence="5">
    <location>
        <begin position="36"/>
        <end position="160"/>
    </location>
</feature>
<dbReference type="InterPro" id="IPR013783">
    <property type="entry name" value="Ig-like_fold"/>
</dbReference>
<keyword evidence="3" id="KW-0378">Hydrolase</keyword>
<dbReference type="RefSeq" id="WP_104956016.1">
    <property type="nucleotide sequence ID" value="NZ_CP026377.1"/>
</dbReference>
<dbReference type="PANTHER" id="PTHR48098">
    <property type="entry name" value="ENTEROCHELIN ESTERASE-RELATED"/>
    <property type="match status" value="1"/>
</dbReference>
<accession>A0A2L0IC16</accession>
<dbReference type="NCBIfam" id="NF007758">
    <property type="entry name" value="PRK10439.1"/>
    <property type="match status" value="1"/>
</dbReference>
<organism evidence="6 7">
    <name type="scientific">Mixta gaviniae</name>
    <dbReference type="NCBI Taxonomy" id="665914"/>
    <lineage>
        <taxon>Bacteria</taxon>
        <taxon>Pseudomonadati</taxon>
        <taxon>Pseudomonadota</taxon>
        <taxon>Gammaproteobacteria</taxon>
        <taxon>Enterobacterales</taxon>
        <taxon>Erwiniaceae</taxon>
        <taxon>Mixta</taxon>
    </lineage>
</organism>
<dbReference type="InterPro" id="IPR050583">
    <property type="entry name" value="Mycobacterial_A85_antigen"/>
</dbReference>
<keyword evidence="7" id="KW-1185">Reference proteome</keyword>
<dbReference type="KEGG" id="pgz:C2E15_02675"/>
<dbReference type="SUPFAM" id="SSF81296">
    <property type="entry name" value="E set domains"/>
    <property type="match status" value="1"/>
</dbReference>
<dbReference type="Gene3D" id="2.60.40.10">
    <property type="entry name" value="Immunoglobulins"/>
    <property type="match status" value="1"/>
</dbReference>
<evidence type="ECO:0000313" key="6">
    <source>
        <dbReference type="EMBL" id="AUX92113.1"/>
    </source>
</evidence>
<evidence type="ECO:0000313" key="7">
    <source>
        <dbReference type="Proteomes" id="UP000238365"/>
    </source>
</evidence>
<evidence type="ECO:0000259" key="5">
    <source>
        <dbReference type="Pfam" id="PF11806"/>
    </source>
</evidence>
<protein>
    <submittedName>
        <fullName evidence="6">Enterochelin esterase</fullName>
    </submittedName>
</protein>
<dbReference type="InterPro" id="IPR014756">
    <property type="entry name" value="Ig_E-set"/>
</dbReference>
<sequence>MNSSQQIGSEAWWQSQIQAGIPAVAGEIAGQCRTLFYWRDPQGNEQQSVTRRVWLNIIGVTDHHRQRQPFSLQRIAGTDVWQGEVLLNPRWRGSYCLIPSREDADFPDNVPDANILRRWWKSHLQEAMADPLNPLRSWRNGRGHPVSPLHMPAAPPQAAWRPLDSQTALEEESPLIAHRWHSARLDNRRSVWLLQTGPDSAAPRPLAILLDGQFWASTIPAAAPLAWLTQQGKLPPACYLFINSMGVSQRGQELPCNPDFWLAVQEELLPQVSEWLPSWDRRLPTLVAGQSYGGLSALYAALHWPRHFNGAVSLSGSFWWPDRHNAISGGQLATLLLRLPKTRQPQRFWLEAGRYEKVILESNRTLLPLLQEAGHDVHYREFEGGHDALCWRGGLTDGLQHLWSALC</sequence>
<dbReference type="PANTHER" id="PTHR48098:SF3">
    <property type="entry name" value="IRON(III) ENTEROBACTIN ESTERASE"/>
    <property type="match status" value="1"/>
</dbReference>
<evidence type="ECO:0000256" key="4">
    <source>
        <dbReference type="ARBA" id="ARBA00024201"/>
    </source>
</evidence>
<dbReference type="EMBL" id="CP026377">
    <property type="protein sequence ID" value="AUX92113.1"/>
    <property type="molecule type" value="Genomic_DNA"/>
</dbReference>
<evidence type="ECO:0000256" key="2">
    <source>
        <dbReference type="ARBA" id="ARBA00022490"/>
    </source>
</evidence>
<reference evidence="6 7" key="1">
    <citation type="submission" date="2018-01" db="EMBL/GenBank/DDBJ databases">
        <title>Complete and assembled Genome of Pantoea gaviniae DSM22758T.</title>
        <authorList>
            <person name="Stevens M.J.A."/>
            <person name="Zurfluh K."/>
            <person name="Stephan R."/>
        </authorList>
    </citation>
    <scope>NUCLEOTIDE SEQUENCE [LARGE SCALE GENOMIC DNA]</scope>
    <source>
        <strain evidence="6 7">DSM 22758</strain>
    </source>
</reference>
<dbReference type="Gene3D" id="3.40.50.1820">
    <property type="entry name" value="alpha/beta hydrolase"/>
    <property type="match status" value="1"/>
</dbReference>
<dbReference type="InterPro" id="IPR021764">
    <property type="entry name" value="Enterochelin_esterase_N"/>
</dbReference>
<gene>
    <name evidence="6" type="ORF">C2E15_02675</name>
</gene>
<dbReference type="Pfam" id="PF00756">
    <property type="entry name" value="Esterase"/>
    <property type="match status" value="1"/>
</dbReference>
<dbReference type="GO" id="GO:0006826">
    <property type="term" value="P:iron ion transport"/>
    <property type="evidence" value="ECO:0007669"/>
    <property type="project" value="InterPro"/>
</dbReference>
<dbReference type="InterPro" id="IPR000801">
    <property type="entry name" value="Esterase-like"/>
</dbReference>
<dbReference type="SUPFAM" id="SSF53474">
    <property type="entry name" value="alpha/beta-Hydrolases"/>
    <property type="match status" value="1"/>
</dbReference>
<evidence type="ECO:0000256" key="3">
    <source>
        <dbReference type="ARBA" id="ARBA00022801"/>
    </source>
</evidence>
<dbReference type="Proteomes" id="UP000238365">
    <property type="component" value="Chromosome"/>
</dbReference>